<dbReference type="OrthoDB" id="10530357at2759"/>
<accession>A0A8S3PZI3</accession>
<dbReference type="Proteomes" id="UP000683360">
    <property type="component" value="Unassembled WGS sequence"/>
</dbReference>
<dbReference type="AlphaFoldDB" id="A0A8S3PZI3"/>
<dbReference type="EMBL" id="CAJPWZ010000287">
    <property type="protein sequence ID" value="CAG2189196.1"/>
    <property type="molecule type" value="Genomic_DNA"/>
</dbReference>
<evidence type="ECO:0000313" key="2">
    <source>
        <dbReference type="EMBL" id="CAG2189196.1"/>
    </source>
</evidence>
<proteinExistence type="predicted"/>
<feature type="region of interest" description="Disordered" evidence="1">
    <location>
        <begin position="28"/>
        <end position="118"/>
    </location>
</feature>
<evidence type="ECO:0000313" key="3">
    <source>
        <dbReference type="Proteomes" id="UP000683360"/>
    </source>
</evidence>
<reference evidence="2" key="1">
    <citation type="submission" date="2021-03" db="EMBL/GenBank/DDBJ databases">
        <authorList>
            <person name="Bekaert M."/>
        </authorList>
    </citation>
    <scope>NUCLEOTIDE SEQUENCE</scope>
</reference>
<name>A0A8S3PZI3_MYTED</name>
<comment type="caution">
    <text evidence="2">The sequence shown here is derived from an EMBL/GenBank/DDBJ whole genome shotgun (WGS) entry which is preliminary data.</text>
</comment>
<gene>
    <name evidence="2" type="ORF">MEDL_4618</name>
</gene>
<evidence type="ECO:0000256" key="1">
    <source>
        <dbReference type="SAM" id="MobiDB-lite"/>
    </source>
</evidence>
<organism evidence="2 3">
    <name type="scientific">Mytilus edulis</name>
    <name type="common">Blue mussel</name>
    <dbReference type="NCBI Taxonomy" id="6550"/>
    <lineage>
        <taxon>Eukaryota</taxon>
        <taxon>Metazoa</taxon>
        <taxon>Spiralia</taxon>
        <taxon>Lophotrochozoa</taxon>
        <taxon>Mollusca</taxon>
        <taxon>Bivalvia</taxon>
        <taxon>Autobranchia</taxon>
        <taxon>Pteriomorphia</taxon>
        <taxon>Mytilida</taxon>
        <taxon>Mytiloidea</taxon>
        <taxon>Mytilidae</taxon>
        <taxon>Mytilinae</taxon>
        <taxon>Mytilus</taxon>
    </lineage>
</organism>
<keyword evidence="3" id="KW-1185">Reference proteome</keyword>
<feature type="compositionally biased region" description="Polar residues" evidence="1">
    <location>
        <begin position="39"/>
        <end position="73"/>
    </location>
</feature>
<protein>
    <submittedName>
        <fullName evidence="2">Uncharacterized protein</fullName>
    </submittedName>
</protein>
<feature type="compositionally biased region" description="Basic and acidic residues" evidence="1">
    <location>
        <begin position="91"/>
        <end position="108"/>
    </location>
</feature>
<sequence length="161" mass="18470">MITVENLKTGNMLDQIIVQYYFDGKEKDIQVGPHDPSKQDSSYQRSQETTNNVLKNNARRTMQDQQIYNQQWSEGGEEDDVNSVYSGSEDDNGHVDIDLDHDKSEKNKPNYAKPKPGQLKAGKLTAALILNNRVQAKRMVKSRIMNKLKKNKNKLLTEQPY</sequence>